<keyword evidence="3 6" id="KW-0732">Signal</keyword>
<dbReference type="Proteomes" id="UP001597511">
    <property type="component" value="Unassembled WGS sequence"/>
</dbReference>
<feature type="domain" description="SusD-like N-terminal" evidence="8">
    <location>
        <begin position="30"/>
        <end position="234"/>
    </location>
</feature>
<protein>
    <submittedName>
        <fullName evidence="9">RagB/SusD family nutrient uptake outer membrane protein</fullName>
    </submittedName>
</protein>
<feature type="chain" id="PRO_5046283175" evidence="6">
    <location>
        <begin position="28"/>
        <end position="503"/>
    </location>
</feature>
<name>A0ABW6A559_9BACT</name>
<comment type="similarity">
    <text evidence="2">Belongs to the SusD family.</text>
</comment>
<evidence type="ECO:0000313" key="10">
    <source>
        <dbReference type="Proteomes" id="UP001597511"/>
    </source>
</evidence>
<dbReference type="Gene3D" id="1.25.40.390">
    <property type="match status" value="2"/>
</dbReference>
<gene>
    <name evidence="9" type="ORF">ACFS6H_12180</name>
</gene>
<dbReference type="SUPFAM" id="SSF48452">
    <property type="entry name" value="TPR-like"/>
    <property type="match status" value="1"/>
</dbReference>
<dbReference type="Pfam" id="PF14322">
    <property type="entry name" value="SusD-like_3"/>
    <property type="match status" value="1"/>
</dbReference>
<evidence type="ECO:0000256" key="4">
    <source>
        <dbReference type="ARBA" id="ARBA00023136"/>
    </source>
</evidence>
<comment type="subcellular location">
    <subcellularLocation>
        <location evidence="1">Cell outer membrane</location>
    </subcellularLocation>
</comment>
<evidence type="ECO:0000313" key="9">
    <source>
        <dbReference type="EMBL" id="MFD2920475.1"/>
    </source>
</evidence>
<evidence type="ECO:0000256" key="2">
    <source>
        <dbReference type="ARBA" id="ARBA00006275"/>
    </source>
</evidence>
<dbReference type="InterPro" id="IPR011990">
    <property type="entry name" value="TPR-like_helical_dom_sf"/>
</dbReference>
<feature type="domain" description="RagB/SusD" evidence="7">
    <location>
        <begin position="374"/>
        <end position="463"/>
    </location>
</feature>
<evidence type="ECO:0000256" key="3">
    <source>
        <dbReference type="ARBA" id="ARBA00022729"/>
    </source>
</evidence>
<dbReference type="EMBL" id="JBHUOZ010000003">
    <property type="protein sequence ID" value="MFD2920475.1"/>
    <property type="molecule type" value="Genomic_DNA"/>
</dbReference>
<keyword evidence="4" id="KW-0472">Membrane</keyword>
<proteinExistence type="inferred from homology"/>
<sequence length="503" mass="56690">MMNYHKQKTMKKYTVVLLATIITFTSACNKFLEKEPDSNRASIQTPAQMSQLLISAYPKASYMTFCEAMSDNADDKSVGEDNVTNSSCYRFEETNAQPSELESPQMYWVEAYKAIAVANHALDIIRKSATPEIFNAQKGEALVARAYAHFMLVCFFSPFYNPATAASDMGIPYVDQPEDVVNKNYDRRTVAYVYQRIETDLLEGIPLLQDNSYEVPKYHFTKAAAHAFASRFYLVLRDYARVLEHANAVFPANNFADQLRPWNGAEWDAMGSADLRLEYTKSSLPSNIILAEAGSLYGRNAIDYRYAYTFDILNECFAVRNICNVGPTWQFENQVYGVAPHFFIPKFGEYFKRASINANFGDPYIMVPLFDAEEVLFNRAEARAYLGDAPGAIADMNTYISKRAQNYNATSHAVTEARLRTYAGTQHIDTAAVKGIIGLRRMEFAFQGLRWFDIQRYGLTVTHTVRTTAGSVDRVVDVRAGDPRRVLQIPATAVLSGIPLNPR</sequence>
<dbReference type="RefSeq" id="WP_386098894.1">
    <property type="nucleotide sequence ID" value="NZ_JBHUOZ010000003.1"/>
</dbReference>
<evidence type="ECO:0000256" key="1">
    <source>
        <dbReference type="ARBA" id="ARBA00004442"/>
    </source>
</evidence>
<dbReference type="InterPro" id="IPR033985">
    <property type="entry name" value="SusD-like_N"/>
</dbReference>
<evidence type="ECO:0000259" key="7">
    <source>
        <dbReference type="Pfam" id="PF07980"/>
    </source>
</evidence>
<comment type="caution">
    <text evidence="9">The sequence shown here is derived from an EMBL/GenBank/DDBJ whole genome shotgun (WGS) entry which is preliminary data.</text>
</comment>
<keyword evidence="10" id="KW-1185">Reference proteome</keyword>
<keyword evidence="5" id="KW-0998">Cell outer membrane</keyword>
<feature type="signal peptide" evidence="6">
    <location>
        <begin position="1"/>
        <end position="27"/>
    </location>
</feature>
<evidence type="ECO:0000256" key="6">
    <source>
        <dbReference type="SAM" id="SignalP"/>
    </source>
</evidence>
<accession>A0ABW6A559</accession>
<organism evidence="9 10">
    <name type="scientific">Terrimonas rubra</name>
    <dbReference type="NCBI Taxonomy" id="1035890"/>
    <lineage>
        <taxon>Bacteria</taxon>
        <taxon>Pseudomonadati</taxon>
        <taxon>Bacteroidota</taxon>
        <taxon>Chitinophagia</taxon>
        <taxon>Chitinophagales</taxon>
        <taxon>Chitinophagaceae</taxon>
        <taxon>Terrimonas</taxon>
    </lineage>
</organism>
<dbReference type="PROSITE" id="PS51257">
    <property type="entry name" value="PROKAR_LIPOPROTEIN"/>
    <property type="match status" value="1"/>
</dbReference>
<evidence type="ECO:0000256" key="5">
    <source>
        <dbReference type="ARBA" id="ARBA00023237"/>
    </source>
</evidence>
<dbReference type="Pfam" id="PF07980">
    <property type="entry name" value="SusD_RagB"/>
    <property type="match status" value="1"/>
</dbReference>
<evidence type="ECO:0000259" key="8">
    <source>
        <dbReference type="Pfam" id="PF14322"/>
    </source>
</evidence>
<reference evidence="10" key="1">
    <citation type="journal article" date="2019" name="Int. J. Syst. Evol. Microbiol.">
        <title>The Global Catalogue of Microorganisms (GCM) 10K type strain sequencing project: providing services to taxonomists for standard genome sequencing and annotation.</title>
        <authorList>
            <consortium name="The Broad Institute Genomics Platform"/>
            <consortium name="The Broad Institute Genome Sequencing Center for Infectious Disease"/>
            <person name="Wu L."/>
            <person name="Ma J."/>
        </authorList>
    </citation>
    <scope>NUCLEOTIDE SEQUENCE [LARGE SCALE GENOMIC DNA]</scope>
    <source>
        <strain evidence="10">KCTC 23299</strain>
    </source>
</reference>
<dbReference type="InterPro" id="IPR012944">
    <property type="entry name" value="SusD_RagB_dom"/>
</dbReference>